<reference evidence="1" key="1">
    <citation type="submission" date="2023-06" db="EMBL/GenBank/DDBJ databases">
        <title>Genomic of Parafulvivirga corallium.</title>
        <authorList>
            <person name="Wang G."/>
        </authorList>
    </citation>
    <scope>NUCLEOTIDE SEQUENCE</scope>
    <source>
        <strain evidence="1">BMA10</strain>
    </source>
</reference>
<gene>
    <name evidence="1" type="ORF">QQ008_17090</name>
</gene>
<evidence type="ECO:0000313" key="2">
    <source>
        <dbReference type="Proteomes" id="UP001172082"/>
    </source>
</evidence>
<dbReference type="InterPro" id="IPR053259">
    <property type="entry name" value="Golvesin-related_Golgi"/>
</dbReference>
<dbReference type="PANTHER" id="PTHR32301">
    <property type="entry name" value="COUNTIN RECEPTOR CNR3-RELATED"/>
    <property type="match status" value="1"/>
</dbReference>
<dbReference type="RefSeq" id="WP_346753130.1">
    <property type="nucleotide sequence ID" value="NZ_JAUJEA010000006.1"/>
</dbReference>
<evidence type="ECO:0000313" key="1">
    <source>
        <dbReference type="EMBL" id="MDN5203108.1"/>
    </source>
</evidence>
<dbReference type="PANTHER" id="PTHR32301:SF6">
    <property type="entry name" value="GOLVESIN-RELATED"/>
    <property type="match status" value="1"/>
</dbReference>
<protein>
    <submittedName>
        <fullName evidence="1">Sulfotransferase family 2 domain-containing protein</fullName>
    </submittedName>
</protein>
<dbReference type="Gene3D" id="3.40.50.300">
    <property type="entry name" value="P-loop containing nucleotide triphosphate hydrolases"/>
    <property type="match status" value="1"/>
</dbReference>
<dbReference type="SUPFAM" id="SSF52540">
    <property type="entry name" value="P-loop containing nucleoside triphosphate hydrolases"/>
    <property type="match status" value="1"/>
</dbReference>
<sequence length="270" mass="31697">MVETDKVVFLHIPKAGGTTLRHILLSQYERKNIFYTVDGNPDQSEKKYLGLDEKSRNGIKLVIGHIGFSDVFFLNDKKKFITMLRDPVARVISHYYYAKKSPDHYLYNHINEKKLTLMEYVQEMPTIELENGQTRLISGLNVPLGACSNEMLEMAKKNLKMNFTAVGLMERFDESLILYKRRLNWRNPYYIKANVSKEKKNSTVSQEIIDIILENNQFDIALYEFVKQNFDQEVRDAGFSMNMELNTFKTMNFLYQKYSRAKKAAKYVFK</sequence>
<dbReference type="InterPro" id="IPR027417">
    <property type="entry name" value="P-loop_NTPase"/>
</dbReference>
<dbReference type="InterPro" id="IPR005331">
    <property type="entry name" value="Sulfotransferase"/>
</dbReference>
<dbReference type="Proteomes" id="UP001172082">
    <property type="component" value="Unassembled WGS sequence"/>
</dbReference>
<proteinExistence type="predicted"/>
<name>A0ABT8KSE5_9BACT</name>
<organism evidence="1 2">
    <name type="scientific">Splendidivirga corallicola</name>
    <dbReference type="NCBI Taxonomy" id="3051826"/>
    <lineage>
        <taxon>Bacteria</taxon>
        <taxon>Pseudomonadati</taxon>
        <taxon>Bacteroidota</taxon>
        <taxon>Cytophagia</taxon>
        <taxon>Cytophagales</taxon>
        <taxon>Splendidivirgaceae</taxon>
        <taxon>Splendidivirga</taxon>
    </lineage>
</organism>
<dbReference type="EMBL" id="JAUJEA010000006">
    <property type="protein sequence ID" value="MDN5203108.1"/>
    <property type="molecule type" value="Genomic_DNA"/>
</dbReference>
<accession>A0ABT8KSE5</accession>
<keyword evidence="2" id="KW-1185">Reference proteome</keyword>
<dbReference type="Pfam" id="PF03567">
    <property type="entry name" value="Sulfotransfer_2"/>
    <property type="match status" value="1"/>
</dbReference>
<comment type="caution">
    <text evidence="1">The sequence shown here is derived from an EMBL/GenBank/DDBJ whole genome shotgun (WGS) entry which is preliminary data.</text>
</comment>